<keyword evidence="2" id="KW-1185">Reference proteome</keyword>
<dbReference type="Proteomes" id="UP000054359">
    <property type="component" value="Unassembled WGS sequence"/>
</dbReference>
<protein>
    <submittedName>
        <fullName evidence="1">Uncharacterized protein</fullName>
    </submittedName>
</protein>
<accession>A0A087SY95</accession>
<name>A0A087SY95_STEMI</name>
<reference evidence="1 2" key="1">
    <citation type="submission" date="2013-11" db="EMBL/GenBank/DDBJ databases">
        <title>Genome sequencing of Stegodyphus mimosarum.</title>
        <authorList>
            <person name="Bechsgaard J."/>
        </authorList>
    </citation>
    <scope>NUCLEOTIDE SEQUENCE [LARGE SCALE GENOMIC DNA]</scope>
</reference>
<gene>
    <name evidence="1" type="ORF">X975_26152</name>
</gene>
<dbReference type="EMBL" id="KK112505">
    <property type="protein sequence ID" value="KFM57834.1"/>
    <property type="molecule type" value="Genomic_DNA"/>
</dbReference>
<dbReference type="AlphaFoldDB" id="A0A087SY95"/>
<organism evidence="1 2">
    <name type="scientific">Stegodyphus mimosarum</name>
    <name type="common">African social velvet spider</name>
    <dbReference type="NCBI Taxonomy" id="407821"/>
    <lineage>
        <taxon>Eukaryota</taxon>
        <taxon>Metazoa</taxon>
        <taxon>Ecdysozoa</taxon>
        <taxon>Arthropoda</taxon>
        <taxon>Chelicerata</taxon>
        <taxon>Arachnida</taxon>
        <taxon>Araneae</taxon>
        <taxon>Araneomorphae</taxon>
        <taxon>Entelegynae</taxon>
        <taxon>Eresoidea</taxon>
        <taxon>Eresidae</taxon>
        <taxon>Stegodyphus</taxon>
    </lineage>
</organism>
<evidence type="ECO:0000313" key="2">
    <source>
        <dbReference type="Proteomes" id="UP000054359"/>
    </source>
</evidence>
<evidence type="ECO:0000313" key="1">
    <source>
        <dbReference type="EMBL" id="KFM57834.1"/>
    </source>
</evidence>
<sequence>MNFHLRKQKRLHMKFISNYFHKLMISFAQCNADMMALFYSNIETLCLKGV</sequence>
<proteinExistence type="predicted"/>
<feature type="non-terminal residue" evidence="1">
    <location>
        <position position="50"/>
    </location>
</feature>